<evidence type="ECO:0000256" key="1">
    <source>
        <dbReference type="ARBA" id="ARBA00004123"/>
    </source>
</evidence>
<keyword evidence="9" id="KW-1185">Reference proteome</keyword>
<comment type="similarity">
    <text evidence="3">Belongs to the translin family.</text>
</comment>
<reference evidence="8 9" key="1">
    <citation type="submission" date="2013-11" db="EMBL/GenBank/DDBJ databases">
        <title>Genome sequencing of Stegodyphus mimosarum.</title>
        <authorList>
            <person name="Bechsgaard J."/>
        </authorList>
    </citation>
    <scope>NUCLEOTIDE SEQUENCE [LARGE SCALE GENOMIC DNA]</scope>
</reference>
<evidence type="ECO:0000256" key="2">
    <source>
        <dbReference type="ARBA" id="ARBA00004496"/>
    </source>
</evidence>
<feature type="non-terminal residue" evidence="8">
    <location>
        <position position="286"/>
    </location>
</feature>
<name>A0A087TU55_STEMI</name>
<keyword evidence="5" id="KW-0539">Nucleus</keyword>
<dbReference type="OMA" id="DTCMETC"/>
<feature type="region of interest" description="Disordered" evidence="7">
    <location>
        <begin position="1"/>
        <end position="27"/>
    </location>
</feature>
<dbReference type="PANTHER" id="PTHR10741">
    <property type="entry name" value="TRANSLIN AND TRANSLIN ASSOCIATED PROTEIN X"/>
    <property type="match status" value="1"/>
</dbReference>
<dbReference type="GO" id="GO:0005634">
    <property type="term" value="C:nucleus"/>
    <property type="evidence" value="ECO:0007669"/>
    <property type="project" value="UniProtKB-SubCell"/>
</dbReference>
<dbReference type="CDD" id="cd14820">
    <property type="entry name" value="TRAX"/>
    <property type="match status" value="1"/>
</dbReference>
<dbReference type="InterPro" id="IPR002848">
    <property type="entry name" value="Translin_fam"/>
</dbReference>
<dbReference type="InterPro" id="IPR016068">
    <property type="entry name" value="Translin_N"/>
</dbReference>
<dbReference type="InterPro" id="IPR016069">
    <property type="entry name" value="Translin_C"/>
</dbReference>
<evidence type="ECO:0000256" key="6">
    <source>
        <dbReference type="PIRSR" id="PIRSR602848-1"/>
    </source>
</evidence>
<dbReference type="AlphaFoldDB" id="A0A087TU55"/>
<feature type="compositionally biased region" description="Basic residues" evidence="7">
    <location>
        <begin position="1"/>
        <end position="16"/>
    </location>
</feature>
<dbReference type="STRING" id="407821.A0A087TU55"/>
<gene>
    <name evidence="8" type="ORF">X975_03182</name>
</gene>
<protein>
    <submittedName>
        <fullName evidence="8">Translin-associated protein X</fullName>
    </submittedName>
</protein>
<comment type="subcellular location">
    <subcellularLocation>
        <location evidence="2">Cytoplasm</location>
    </subcellularLocation>
    <subcellularLocation>
        <location evidence="1">Nucleus</location>
    </subcellularLocation>
</comment>
<proteinExistence type="inferred from homology"/>
<sequence length="286" mass="33079">MNNRGRRGQGQRKRKNYNKDDEASNTVPEDASHIVKLFHSYQTELDAKYDKYERLIKKSRDLTIESKRIIFLLHRVSSDENKDEILREAEKLLKYLVIDVINGIALELTKREVFQYLRAFSPGLQEYVEAVSFYQYLRSGCLIHINEVHNPTFSASSSKIDEDADEKEKYMKAELPLSVILTPTDFILGIADLTGELMRKCINSVASGNIQEPFELCLVLQNIYEAFLVNSNYSKDLKRKLYTLKCSLQKVENACYAIKIRGSEIPKHMLADFFSNEEFKEPVDPD</sequence>
<evidence type="ECO:0000256" key="3">
    <source>
        <dbReference type="ARBA" id="ARBA00005902"/>
    </source>
</evidence>
<keyword evidence="6" id="KW-0460">Magnesium</keyword>
<dbReference type="Proteomes" id="UP000054359">
    <property type="component" value="Unassembled WGS sequence"/>
</dbReference>
<dbReference type="OrthoDB" id="31005at2759"/>
<dbReference type="Gene3D" id="1.20.58.200">
    <property type="entry name" value="Translin, domain 2"/>
    <property type="match status" value="1"/>
</dbReference>
<evidence type="ECO:0000256" key="7">
    <source>
        <dbReference type="SAM" id="MobiDB-lite"/>
    </source>
</evidence>
<dbReference type="GO" id="GO:0043565">
    <property type="term" value="F:sequence-specific DNA binding"/>
    <property type="evidence" value="ECO:0007669"/>
    <property type="project" value="InterPro"/>
</dbReference>
<evidence type="ECO:0000313" key="9">
    <source>
        <dbReference type="Proteomes" id="UP000054359"/>
    </source>
</evidence>
<keyword evidence="4" id="KW-0963">Cytoplasm</keyword>
<dbReference type="FunFam" id="1.20.58.200:FF:000001">
    <property type="entry name" value="Translin-associated factor X"/>
    <property type="match status" value="1"/>
</dbReference>
<dbReference type="InterPro" id="IPR036081">
    <property type="entry name" value="Translin_sf"/>
</dbReference>
<dbReference type="GO" id="GO:0046872">
    <property type="term" value="F:metal ion binding"/>
    <property type="evidence" value="ECO:0007669"/>
    <property type="project" value="UniProtKB-KW"/>
</dbReference>
<evidence type="ECO:0000256" key="5">
    <source>
        <dbReference type="ARBA" id="ARBA00023242"/>
    </source>
</evidence>
<dbReference type="SUPFAM" id="SSF74784">
    <property type="entry name" value="Translin"/>
    <property type="match status" value="1"/>
</dbReference>
<feature type="binding site" evidence="6">
    <location>
        <position position="196"/>
    </location>
    <ligand>
        <name>Mg(2+)</name>
        <dbReference type="ChEBI" id="CHEBI:18420"/>
    </ligand>
</feature>
<dbReference type="Gene3D" id="1.20.58.190">
    <property type="entry name" value="Translin, domain 1"/>
    <property type="match status" value="1"/>
</dbReference>
<accession>A0A087TU55</accession>
<keyword evidence="6" id="KW-0479">Metal-binding</keyword>
<dbReference type="GO" id="GO:0005737">
    <property type="term" value="C:cytoplasm"/>
    <property type="evidence" value="ECO:0007669"/>
    <property type="project" value="UniProtKB-SubCell"/>
</dbReference>
<organism evidence="8 9">
    <name type="scientific">Stegodyphus mimosarum</name>
    <name type="common">African social velvet spider</name>
    <dbReference type="NCBI Taxonomy" id="407821"/>
    <lineage>
        <taxon>Eukaryota</taxon>
        <taxon>Metazoa</taxon>
        <taxon>Ecdysozoa</taxon>
        <taxon>Arthropoda</taxon>
        <taxon>Chelicerata</taxon>
        <taxon>Arachnida</taxon>
        <taxon>Araneae</taxon>
        <taxon>Araneomorphae</taxon>
        <taxon>Entelegynae</taxon>
        <taxon>Eresoidea</taxon>
        <taxon>Eresidae</taxon>
        <taxon>Stegodyphus</taxon>
    </lineage>
</organism>
<evidence type="ECO:0000256" key="4">
    <source>
        <dbReference type="ARBA" id="ARBA00022490"/>
    </source>
</evidence>
<evidence type="ECO:0000313" key="8">
    <source>
        <dbReference type="EMBL" id="KFM68644.1"/>
    </source>
</evidence>
<dbReference type="Pfam" id="PF01997">
    <property type="entry name" value="Translin"/>
    <property type="match status" value="1"/>
</dbReference>
<dbReference type="EMBL" id="KK116741">
    <property type="protein sequence ID" value="KFM68644.1"/>
    <property type="molecule type" value="Genomic_DNA"/>
</dbReference>
<feature type="binding site" evidence="6">
    <location>
        <position position="129"/>
    </location>
    <ligand>
        <name>Mg(2+)</name>
        <dbReference type="ChEBI" id="CHEBI:18420"/>
    </ligand>
</feature>